<name>A0A076EJF0_RHOOP</name>
<dbReference type="EMBL" id="CP008947">
    <property type="protein sequence ID" value="AII03609.1"/>
    <property type="molecule type" value="Genomic_DNA"/>
</dbReference>
<gene>
    <name evidence="1" type="ORF">EP51_02875</name>
</gene>
<dbReference type="SUPFAM" id="SSF82784">
    <property type="entry name" value="OsmC-like"/>
    <property type="match status" value="1"/>
</dbReference>
<reference evidence="1 2" key="1">
    <citation type="submission" date="2014-07" db="EMBL/GenBank/DDBJ databases">
        <title>Genome Sequence of Rhodococcus opacus Strain R7, a Biodegrader of Mono- and Polycyclic Aromatic Hydrocarbons.</title>
        <authorList>
            <person name="Di Gennaro P."/>
            <person name="Zampolli J."/>
            <person name="Presti I."/>
            <person name="Cappelletti M."/>
            <person name="D'Ursi P."/>
            <person name="Orro A."/>
            <person name="Mezzelani A."/>
            <person name="Milanesi L."/>
        </authorList>
    </citation>
    <scope>NUCLEOTIDE SEQUENCE [LARGE SCALE GENOMIC DNA]</scope>
    <source>
        <strain evidence="1 2">R7</strain>
    </source>
</reference>
<organism evidence="1 2">
    <name type="scientific">Rhodococcus opacus</name>
    <name type="common">Nocardia opaca</name>
    <dbReference type="NCBI Taxonomy" id="37919"/>
    <lineage>
        <taxon>Bacteria</taxon>
        <taxon>Bacillati</taxon>
        <taxon>Actinomycetota</taxon>
        <taxon>Actinomycetes</taxon>
        <taxon>Mycobacteriales</taxon>
        <taxon>Nocardiaceae</taxon>
        <taxon>Rhodococcus</taxon>
    </lineage>
</organism>
<dbReference type="InterPro" id="IPR003718">
    <property type="entry name" value="OsmC/Ohr_fam"/>
</dbReference>
<evidence type="ECO:0000313" key="1">
    <source>
        <dbReference type="EMBL" id="AII03609.1"/>
    </source>
</evidence>
<dbReference type="Pfam" id="PF02566">
    <property type="entry name" value="OsmC"/>
    <property type="match status" value="1"/>
</dbReference>
<dbReference type="Gene3D" id="3.30.300.20">
    <property type="match status" value="1"/>
</dbReference>
<dbReference type="RefSeq" id="WP_128638506.1">
    <property type="nucleotide sequence ID" value="NZ_CP008947.1"/>
</dbReference>
<dbReference type="eggNOG" id="COG1765">
    <property type="taxonomic scope" value="Bacteria"/>
</dbReference>
<protein>
    <submittedName>
        <fullName evidence="1">Redox protein</fullName>
    </submittedName>
</protein>
<accession>A0A076EJF0</accession>
<sequence>MSSGVAEVSGHTVSGAPGRFILDARENHLVSDSRFGPAEAIQAGELLLAAIVSCAMANIQSNAEADDIRVDNIEVHASHRRGTTDPTRYDFTEVRIEIHGVDQPTADSLAAKFAASCPIYNTIGRGSGIDLTVVAHP</sequence>
<proteinExistence type="predicted"/>
<dbReference type="AlphaFoldDB" id="A0A076EJF0"/>
<dbReference type="InterPro" id="IPR015946">
    <property type="entry name" value="KH_dom-like_a/b"/>
</dbReference>
<dbReference type="InterPro" id="IPR036102">
    <property type="entry name" value="OsmC/Ohrsf"/>
</dbReference>
<dbReference type="Proteomes" id="UP000028488">
    <property type="component" value="Chromosome"/>
</dbReference>
<evidence type="ECO:0000313" key="2">
    <source>
        <dbReference type="Proteomes" id="UP000028488"/>
    </source>
</evidence>